<dbReference type="AlphaFoldDB" id="A0A3P7LLT0"/>
<keyword evidence="2" id="KW-1185">Reference proteome</keyword>
<evidence type="ECO:0000313" key="1">
    <source>
        <dbReference type="EMBL" id="VDN10878.1"/>
    </source>
</evidence>
<dbReference type="Gene3D" id="3.40.50.10260">
    <property type="entry name" value="YjeF N-terminal domain"/>
    <property type="match status" value="1"/>
</dbReference>
<gene>
    <name evidence="1" type="ORF">DILT_LOCUS6709</name>
</gene>
<protein>
    <submittedName>
        <fullName evidence="1">Uncharacterized protein</fullName>
    </submittedName>
</protein>
<reference evidence="1 2" key="1">
    <citation type="submission" date="2018-11" db="EMBL/GenBank/DDBJ databases">
        <authorList>
            <consortium name="Pathogen Informatics"/>
        </authorList>
    </citation>
    <scope>NUCLEOTIDE SEQUENCE [LARGE SCALE GENOMIC DNA]</scope>
</reference>
<dbReference type="InterPro" id="IPR036652">
    <property type="entry name" value="YjeF_N_dom_sf"/>
</dbReference>
<dbReference type="EMBL" id="UYRU01050197">
    <property type="protein sequence ID" value="VDN10878.1"/>
    <property type="molecule type" value="Genomic_DNA"/>
</dbReference>
<proteinExistence type="predicted"/>
<dbReference type="Proteomes" id="UP000281553">
    <property type="component" value="Unassembled WGS sequence"/>
</dbReference>
<sequence>MTEKTTGEDLLQPDCLISLTAPKLCARRFNGRYHFLAGRFIPPVLAEKYQLNLPPYPGSCQFVQLSGPP</sequence>
<accession>A0A3P7LLT0</accession>
<organism evidence="1 2">
    <name type="scientific">Dibothriocephalus latus</name>
    <name type="common">Fish tapeworm</name>
    <name type="synonym">Diphyllobothrium latum</name>
    <dbReference type="NCBI Taxonomy" id="60516"/>
    <lineage>
        <taxon>Eukaryota</taxon>
        <taxon>Metazoa</taxon>
        <taxon>Spiralia</taxon>
        <taxon>Lophotrochozoa</taxon>
        <taxon>Platyhelminthes</taxon>
        <taxon>Cestoda</taxon>
        <taxon>Eucestoda</taxon>
        <taxon>Diphyllobothriidea</taxon>
        <taxon>Diphyllobothriidae</taxon>
        <taxon>Dibothriocephalus</taxon>
    </lineage>
</organism>
<name>A0A3P7LLT0_DIBLA</name>
<evidence type="ECO:0000313" key="2">
    <source>
        <dbReference type="Proteomes" id="UP000281553"/>
    </source>
</evidence>
<dbReference type="OrthoDB" id="10064708at2759"/>
<dbReference type="SUPFAM" id="SSF64153">
    <property type="entry name" value="YjeF N-terminal domain-like"/>
    <property type="match status" value="1"/>
</dbReference>